<evidence type="ECO:0000259" key="4">
    <source>
        <dbReference type="PROSITE" id="PS01124"/>
    </source>
</evidence>
<dbReference type="EMBL" id="STFF01000002">
    <property type="protein sequence ID" value="THU40457.1"/>
    <property type="molecule type" value="Genomic_DNA"/>
</dbReference>
<dbReference type="Gene3D" id="3.30.70.100">
    <property type="match status" value="1"/>
</dbReference>
<dbReference type="AlphaFoldDB" id="A0A4S8HXP3"/>
<keyword evidence="3" id="KW-0804">Transcription</keyword>
<dbReference type="SUPFAM" id="SSF46689">
    <property type="entry name" value="Homeodomain-like"/>
    <property type="match status" value="1"/>
</dbReference>
<dbReference type="SMART" id="SM00342">
    <property type="entry name" value="HTH_ARAC"/>
    <property type="match status" value="1"/>
</dbReference>
<evidence type="ECO:0000256" key="3">
    <source>
        <dbReference type="ARBA" id="ARBA00023163"/>
    </source>
</evidence>
<dbReference type="InterPro" id="IPR009057">
    <property type="entry name" value="Homeodomain-like_sf"/>
</dbReference>
<keyword evidence="1" id="KW-0805">Transcription regulation</keyword>
<reference evidence="5 6" key="1">
    <citation type="submission" date="2019-04" db="EMBL/GenBank/DDBJ databases">
        <title>Niastella caeni sp. nov., isolated from activated sludge.</title>
        <authorList>
            <person name="Sheng M."/>
        </authorList>
    </citation>
    <scope>NUCLEOTIDE SEQUENCE [LARGE SCALE GENOMIC DNA]</scope>
    <source>
        <strain evidence="5 6">HX-2-15</strain>
    </source>
</reference>
<comment type="caution">
    <text evidence="5">The sequence shown here is derived from an EMBL/GenBank/DDBJ whole genome shotgun (WGS) entry which is preliminary data.</text>
</comment>
<evidence type="ECO:0000313" key="5">
    <source>
        <dbReference type="EMBL" id="THU40457.1"/>
    </source>
</evidence>
<name>A0A4S8HXP3_9BACT</name>
<gene>
    <name evidence="5" type="ORF">FAM09_11390</name>
</gene>
<keyword evidence="2" id="KW-0238">DNA-binding</keyword>
<evidence type="ECO:0000256" key="1">
    <source>
        <dbReference type="ARBA" id="ARBA00023015"/>
    </source>
</evidence>
<dbReference type="Gene3D" id="1.10.10.60">
    <property type="entry name" value="Homeodomain-like"/>
    <property type="match status" value="1"/>
</dbReference>
<organism evidence="5 6">
    <name type="scientific">Niastella caeni</name>
    <dbReference type="NCBI Taxonomy" id="2569763"/>
    <lineage>
        <taxon>Bacteria</taxon>
        <taxon>Pseudomonadati</taxon>
        <taxon>Bacteroidota</taxon>
        <taxon>Chitinophagia</taxon>
        <taxon>Chitinophagales</taxon>
        <taxon>Chitinophagaceae</taxon>
        <taxon>Niastella</taxon>
    </lineage>
</organism>
<keyword evidence="6" id="KW-1185">Reference proteome</keyword>
<dbReference type="RefSeq" id="WP_136577210.1">
    <property type="nucleotide sequence ID" value="NZ_STFF01000002.1"/>
</dbReference>
<evidence type="ECO:0000313" key="6">
    <source>
        <dbReference type="Proteomes" id="UP000306918"/>
    </source>
</evidence>
<proteinExistence type="predicted"/>
<dbReference type="InterPro" id="IPR018060">
    <property type="entry name" value="HTH_AraC"/>
</dbReference>
<dbReference type="OrthoDB" id="952277at2"/>
<feature type="domain" description="HTH araC/xylS-type" evidence="4">
    <location>
        <begin position="96"/>
        <end position="175"/>
    </location>
</feature>
<dbReference type="PANTHER" id="PTHR43280">
    <property type="entry name" value="ARAC-FAMILY TRANSCRIPTIONAL REGULATOR"/>
    <property type="match status" value="1"/>
</dbReference>
<dbReference type="GO" id="GO:0043565">
    <property type="term" value="F:sequence-specific DNA binding"/>
    <property type="evidence" value="ECO:0007669"/>
    <property type="project" value="InterPro"/>
</dbReference>
<protein>
    <submittedName>
        <fullName evidence="5">Helix-turn-helix transcriptional regulator</fullName>
    </submittedName>
</protein>
<dbReference type="PROSITE" id="PS01124">
    <property type="entry name" value="HTH_ARAC_FAMILY_2"/>
    <property type="match status" value="1"/>
</dbReference>
<accession>A0A4S8HXP3</accession>
<dbReference type="Pfam" id="PF12833">
    <property type="entry name" value="HTH_18"/>
    <property type="match status" value="1"/>
</dbReference>
<dbReference type="PANTHER" id="PTHR43280:SF28">
    <property type="entry name" value="HTH-TYPE TRANSCRIPTIONAL ACTIVATOR RHAS"/>
    <property type="match status" value="1"/>
</dbReference>
<dbReference type="GO" id="GO:0003700">
    <property type="term" value="F:DNA-binding transcription factor activity"/>
    <property type="evidence" value="ECO:0007669"/>
    <property type="project" value="InterPro"/>
</dbReference>
<sequence>MKLYIKNMVCIRCKMVVKEELTKLGLHYTSVELGEAEVLEKISTEQHDQIRAALLKSGLELMDDKKSVLIQKIKNVIIELVHYSEEPLAINFSEFLSQKLNHDYTYLANLFSEVQGTTIEQFLIAHKIERVKELLVYDELNLTEIAYKMHYSSVAHLSAQFKKVTGLTPSHFKQLKNKRRSMLDDL</sequence>
<dbReference type="Proteomes" id="UP000306918">
    <property type="component" value="Unassembled WGS sequence"/>
</dbReference>
<evidence type="ECO:0000256" key="2">
    <source>
        <dbReference type="ARBA" id="ARBA00023125"/>
    </source>
</evidence>